<dbReference type="InterPro" id="IPR031306">
    <property type="entry name" value="CcdC"/>
</dbReference>
<dbReference type="Pfam" id="PF07301">
    <property type="entry name" value="DUF1453"/>
    <property type="match status" value="1"/>
</dbReference>
<feature type="transmembrane region" description="Helical" evidence="1">
    <location>
        <begin position="41"/>
        <end position="59"/>
    </location>
</feature>
<feature type="transmembrane region" description="Helical" evidence="1">
    <location>
        <begin position="65"/>
        <end position="83"/>
    </location>
</feature>
<gene>
    <name evidence="2" type="ORF">PNBC_16195</name>
</gene>
<dbReference type="EMBL" id="LSFN01000035">
    <property type="protein sequence ID" value="OAB72440.1"/>
    <property type="molecule type" value="Genomic_DNA"/>
</dbReference>
<keyword evidence="1" id="KW-1133">Transmembrane helix</keyword>
<dbReference type="PANTHER" id="PTHR39164:SF1">
    <property type="entry name" value="PROTEIN CCDC"/>
    <property type="match status" value="1"/>
</dbReference>
<sequence length="162" mass="18461">MLQISPSLLQLGTTIGTVVIALLAIFIRFKASSSPVTIKKIIIPPFGMSTGFLMFVAPFTHIPLWWAAIALVVGWFLFSYPLIRSTHFKIIDGQIYADRTRSFVFILLGMLVVRMLLHQVIEQYISIPQTGAIFFILAFGMIVRWRIFMFKEYKAMTQANLL</sequence>
<dbReference type="PANTHER" id="PTHR39164">
    <property type="entry name" value="PROTEIN CCDC"/>
    <property type="match status" value="1"/>
</dbReference>
<evidence type="ECO:0000256" key="1">
    <source>
        <dbReference type="SAM" id="Phobius"/>
    </source>
</evidence>
<dbReference type="OrthoDB" id="120091at2"/>
<keyword evidence="3" id="KW-1185">Reference proteome</keyword>
<evidence type="ECO:0008006" key="4">
    <source>
        <dbReference type="Google" id="ProtNLM"/>
    </source>
</evidence>
<keyword evidence="1" id="KW-0472">Membrane</keyword>
<accession>A0A167BTY5</accession>
<evidence type="ECO:0000313" key="2">
    <source>
        <dbReference type="EMBL" id="OAB72440.1"/>
    </source>
</evidence>
<organism evidence="2 3">
    <name type="scientific">Paenibacillus crassostreae</name>
    <dbReference type="NCBI Taxonomy" id="1763538"/>
    <lineage>
        <taxon>Bacteria</taxon>
        <taxon>Bacillati</taxon>
        <taxon>Bacillota</taxon>
        <taxon>Bacilli</taxon>
        <taxon>Bacillales</taxon>
        <taxon>Paenibacillaceae</taxon>
        <taxon>Paenibacillus</taxon>
    </lineage>
</organism>
<protein>
    <recommendedName>
        <fullName evidence="4">Cytochrome c biogenesis protein CcdC</fullName>
    </recommendedName>
</protein>
<name>A0A167BTY5_9BACL</name>
<dbReference type="RefSeq" id="WP_068659957.1">
    <property type="nucleotide sequence ID" value="NZ_CP017770.1"/>
</dbReference>
<proteinExistence type="predicted"/>
<dbReference type="AlphaFoldDB" id="A0A167BTY5"/>
<feature type="transmembrane region" description="Helical" evidence="1">
    <location>
        <begin position="127"/>
        <end position="147"/>
    </location>
</feature>
<dbReference type="InterPro" id="IPR058247">
    <property type="entry name" value="DUF1453"/>
</dbReference>
<dbReference type="STRING" id="1763538.LPB68_09750"/>
<dbReference type="KEGG" id="pcx:LPB68_09750"/>
<feature type="transmembrane region" description="Helical" evidence="1">
    <location>
        <begin position="6"/>
        <end position="29"/>
    </location>
</feature>
<dbReference type="PIRSF" id="PIRSF021441">
    <property type="entry name" value="DUF1453"/>
    <property type="match status" value="1"/>
</dbReference>
<dbReference type="Proteomes" id="UP000077134">
    <property type="component" value="Unassembled WGS sequence"/>
</dbReference>
<comment type="caution">
    <text evidence="2">The sequence shown here is derived from an EMBL/GenBank/DDBJ whole genome shotgun (WGS) entry which is preliminary data.</text>
</comment>
<evidence type="ECO:0000313" key="3">
    <source>
        <dbReference type="Proteomes" id="UP000077134"/>
    </source>
</evidence>
<feature type="transmembrane region" description="Helical" evidence="1">
    <location>
        <begin position="103"/>
        <end position="121"/>
    </location>
</feature>
<keyword evidence="1" id="KW-0812">Transmembrane</keyword>
<reference evidence="2 3" key="1">
    <citation type="submission" date="2016-02" db="EMBL/GenBank/DDBJ databases">
        <title>Paenibacillus sp. LPB0068, isolated from Crassostrea gigas.</title>
        <authorList>
            <person name="Shin S.-K."/>
            <person name="Yi H."/>
        </authorList>
    </citation>
    <scope>NUCLEOTIDE SEQUENCE [LARGE SCALE GENOMIC DNA]</scope>
    <source>
        <strain evidence="2 3">LPB0068</strain>
    </source>
</reference>